<evidence type="ECO:0000313" key="2">
    <source>
        <dbReference type="EMBL" id="ORE17721.1"/>
    </source>
</evidence>
<evidence type="ECO:0000256" key="1">
    <source>
        <dbReference type="SAM" id="Phobius"/>
    </source>
</evidence>
<gene>
    <name evidence="2" type="ORF">BCV71DRAFT_235558</name>
</gene>
<feature type="transmembrane region" description="Helical" evidence="1">
    <location>
        <begin position="99"/>
        <end position="118"/>
    </location>
</feature>
<sequence length="169" mass="19970">MKRTTVISPGQILSIIERDCREILEHTIIVLLIKRLKGKKFHALFVYTTRLWAYFLVLVTRTICVTLPNPSFFPFDFLLLLTFHKLASSNDVDNRNDGIVLILLFLVFMLCFEFDMLICNKELFVRCFQLHRDIWRTTQLKKLQGKRGRMLRQCKHYNILSSLLSSIET</sequence>
<evidence type="ECO:0000313" key="3">
    <source>
        <dbReference type="Proteomes" id="UP000242381"/>
    </source>
</evidence>
<dbReference type="Proteomes" id="UP000242381">
    <property type="component" value="Unassembled WGS sequence"/>
</dbReference>
<accession>A0A1X0S0M8</accession>
<reference evidence="2 3" key="1">
    <citation type="journal article" date="2016" name="Proc. Natl. Acad. Sci. U.S.A.">
        <title>Lipid metabolic changes in an early divergent fungus govern the establishment of a mutualistic symbiosis with endobacteria.</title>
        <authorList>
            <person name="Lastovetsky O.A."/>
            <person name="Gaspar M.L."/>
            <person name="Mondo S.J."/>
            <person name="LaButti K.M."/>
            <person name="Sandor L."/>
            <person name="Grigoriev I.V."/>
            <person name="Henry S.A."/>
            <person name="Pawlowska T.E."/>
        </authorList>
    </citation>
    <scope>NUCLEOTIDE SEQUENCE [LARGE SCALE GENOMIC DNA]</scope>
    <source>
        <strain evidence="2 3">ATCC 11559</strain>
    </source>
</reference>
<organism evidence="2 3">
    <name type="scientific">Rhizopus microsporus</name>
    <dbReference type="NCBI Taxonomy" id="58291"/>
    <lineage>
        <taxon>Eukaryota</taxon>
        <taxon>Fungi</taxon>
        <taxon>Fungi incertae sedis</taxon>
        <taxon>Mucoromycota</taxon>
        <taxon>Mucoromycotina</taxon>
        <taxon>Mucoromycetes</taxon>
        <taxon>Mucorales</taxon>
        <taxon>Mucorineae</taxon>
        <taxon>Rhizopodaceae</taxon>
        <taxon>Rhizopus</taxon>
    </lineage>
</organism>
<protein>
    <submittedName>
        <fullName evidence="2">Uncharacterized protein</fullName>
    </submittedName>
</protein>
<keyword evidence="1" id="KW-0812">Transmembrane</keyword>
<dbReference type="EMBL" id="KV921348">
    <property type="protein sequence ID" value="ORE17721.1"/>
    <property type="molecule type" value="Genomic_DNA"/>
</dbReference>
<keyword evidence="1" id="KW-1133">Transmembrane helix</keyword>
<feature type="transmembrane region" description="Helical" evidence="1">
    <location>
        <begin position="41"/>
        <end position="59"/>
    </location>
</feature>
<dbReference type="AlphaFoldDB" id="A0A1X0S0M8"/>
<keyword evidence="1" id="KW-0472">Membrane</keyword>
<name>A0A1X0S0M8_RHIZD</name>
<proteinExistence type="predicted"/>